<evidence type="ECO:0000313" key="2">
    <source>
        <dbReference type="EMBL" id="VVE78824.1"/>
    </source>
</evidence>
<name>A0A5E5AZD2_9BURK</name>
<dbReference type="GO" id="GO:0003700">
    <property type="term" value="F:DNA-binding transcription factor activity"/>
    <property type="evidence" value="ECO:0007669"/>
    <property type="project" value="InterPro"/>
</dbReference>
<dbReference type="EMBL" id="CABPSR010000003">
    <property type="protein sequence ID" value="VVE78824.1"/>
    <property type="molecule type" value="Genomic_DNA"/>
</dbReference>
<dbReference type="PANTHER" id="PTHR43130:SF3">
    <property type="entry name" value="HTH-TYPE TRANSCRIPTIONAL REGULATOR RV1931C"/>
    <property type="match status" value="1"/>
</dbReference>
<evidence type="ECO:0000259" key="1">
    <source>
        <dbReference type="PROSITE" id="PS01124"/>
    </source>
</evidence>
<dbReference type="InterPro" id="IPR052158">
    <property type="entry name" value="INH-QAR"/>
</dbReference>
<dbReference type="SMART" id="SM00342">
    <property type="entry name" value="HTH_ARAC"/>
    <property type="match status" value="1"/>
</dbReference>
<accession>A0A5E5AZD2</accession>
<dbReference type="Gene3D" id="1.10.10.60">
    <property type="entry name" value="Homeodomain-like"/>
    <property type="match status" value="1"/>
</dbReference>
<sequence length="334" mass="36845">MVANDNIRVIYDMKICVFALDGAFDTGLTAMLDTLCTANELAMLRGADVLPFDVSVVGTKSRIKTALGMTMAVEPARDVEHLTQLPDWVVVPALNAKLPDILVPALARRDVEDAKSYLRTWSAKGVGIAAACIGTFVVADSGLLDGEEATTTWSLAPLFRERYPTVKLSDSRMVVESNGRVTAGAAMGHLDLALWFVRQASPELASHVARFLLIDNRSSQAQYIIPDFLAHADPLVERFERWAREHMSQGFSLENAAQALHVHVRTLQRRTEQVLGKSPLAFFQDLRIQRARQLVSNGCDLDTVATEVGYADASTLRNLLRRKLGRTVKELRSD</sequence>
<dbReference type="Pfam" id="PF12833">
    <property type="entry name" value="HTH_18"/>
    <property type="match status" value="1"/>
</dbReference>
<dbReference type="Proteomes" id="UP000335538">
    <property type="component" value="Unassembled WGS sequence"/>
</dbReference>
<gene>
    <name evidence="2" type="ORF">PSP31121_01856</name>
</gene>
<dbReference type="InterPro" id="IPR002818">
    <property type="entry name" value="DJ-1/PfpI"/>
</dbReference>
<dbReference type="Gene3D" id="3.40.50.880">
    <property type="match status" value="1"/>
</dbReference>
<feature type="domain" description="HTH araC/xylS-type" evidence="1">
    <location>
        <begin position="237"/>
        <end position="334"/>
    </location>
</feature>
<proteinExistence type="predicted"/>
<dbReference type="Pfam" id="PF01965">
    <property type="entry name" value="DJ-1_PfpI"/>
    <property type="match status" value="1"/>
</dbReference>
<dbReference type="PROSITE" id="PS01124">
    <property type="entry name" value="HTH_ARAC_FAMILY_2"/>
    <property type="match status" value="1"/>
</dbReference>
<dbReference type="InterPro" id="IPR018060">
    <property type="entry name" value="HTH_AraC"/>
</dbReference>
<evidence type="ECO:0000313" key="3">
    <source>
        <dbReference type="Proteomes" id="UP000335538"/>
    </source>
</evidence>
<protein>
    <submittedName>
        <fullName evidence="2">AraC family transcriptional regulator</fullName>
    </submittedName>
</protein>
<dbReference type="GO" id="GO:0043565">
    <property type="term" value="F:sequence-specific DNA binding"/>
    <property type="evidence" value="ECO:0007669"/>
    <property type="project" value="InterPro"/>
</dbReference>
<dbReference type="InterPro" id="IPR029062">
    <property type="entry name" value="Class_I_gatase-like"/>
</dbReference>
<reference evidence="2 3" key="1">
    <citation type="submission" date="2019-08" db="EMBL/GenBank/DDBJ databases">
        <authorList>
            <person name="Peeters C."/>
        </authorList>
    </citation>
    <scope>NUCLEOTIDE SEQUENCE [LARGE SCALE GENOMIC DNA]</scope>
    <source>
        <strain evidence="2 3">LMG 31121</strain>
    </source>
</reference>
<organism evidence="2 3">
    <name type="scientific">Pandoraea sputorum</name>
    <dbReference type="NCBI Taxonomy" id="93222"/>
    <lineage>
        <taxon>Bacteria</taxon>
        <taxon>Pseudomonadati</taxon>
        <taxon>Pseudomonadota</taxon>
        <taxon>Betaproteobacteria</taxon>
        <taxon>Burkholderiales</taxon>
        <taxon>Burkholderiaceae</taxon>
        <taxon>Pandoraea</taxon>
    </lineage>
</organism>
<dbReference type="SUPFAM" id="SSF52317">
    <property type="entry name" value="Class I glutamine amidotransferase-like"/>
    <property type="match status" value="1"/>
</dbReference>
<dbReference type="AlphaFoldDB" id="A0A5E5AZD2"/>
<dbReference type="PANTHER" id="PTHR43130">
    <property type="entry name" value="ARAC-FAMILY TRANSCRIPTIONAL REGULATOR"/>
    <property type="match status" value="1"/>
</dbReference>